<comment type="caution">
    <text evidence="1">The sequence shown here is derived from an EMBL/GenBank/DDBJ whole genome shotgun (WGS) entry which is preliminary data.</text>
</comment>
<name>A0AAJ0MUZ1_9PEZI</name>
<keyword evidence="2" id="KW-1185">Reference proteome</keyword>
<proteinExistence type="predicted"/>
<gene>
    <name evidence="1" type="ORF">B0T23DRAFT_10576</name>
</gene>
<dbReference type="EMBL" id="JAULSX010000001">
    <property type="protein sequence ID" value="KAK3499181.1"/>
    <property type="molecule type" value="Genomic_DNA"/>
</dbReference>
<protein>
    <submittedName>
        <fullName evidence="1">Uncharacterized protein</fullName>
    </submittedName>
</protein>
<reference evidence="1 2" key="1">
    <citation type="journal article" date="2023" name="Mol. Phylogenet. Evol.">
        <title>Genome-scale phylogeny and comparative genomics of the fungal order Sordariales.</title>
        <authorList>
            <person name="Hensen N."/>
            <person name="Bonometti L."/>
            <person name="Westerberg I."/>
            <person name="Brannstrom I.O."/>
            <person name="Guillou S."/>
            <person name="Cros-Aarteil S."/>
            <person name="Calhoun S."/>
            <person name="Haridas S."/>
            <person name="Kuo A."/>
            <person name="Mondo S."/>
            <person name="Pangilinan J."/>
            <person name="Riley R."/>
            <person name="LaButti K."/>
            <person name="Andreopoulos B."/>
            <person name="Lipzen A."/>
            <person name="Chen C."/>
            <person name="Yan M."/>
            <person name="Daum C."/>
            <person name="Ng V."/>
            <person name="Clum A."/>
            <person name="Steindorff A."/>
            <person name="Ohm R.A."/>
            <person name="Martin F."/>
            <person name="Silar P."/>
            <person name="Natvig D.O."/>
            <person name="Lalanne C."/>
            <person name="Gautier V."/>
            <person name="Ament-Velasquez S.L."/>
            <person name="Kruys A."/>
            <person name="Hutchinson M.I."/>
            <person name="Powell A.J."/>
            <person name="Barry K."/>
            <person name="Miller A.N."/>
            <person name="Grigoriev I.V."/>
            <person name="Debuchy R."/>
            <person name="Gladieux P."/>
            <person name="Hiltunen Thoren M."/>
            <person name="Johannesson H."/>
        </authorList>
    </citation>
    <scope>NUCLEOTIDE SEQUENCE [LARGE SCALE GENOMIC DNA]</scope>
    <source>
        <strain evidence="1 2">FGSC 10403</strain>
    </source>
</reference>
<dbReference type="AlphaFoldDB" id="A0AAJ0MUZ1"/>
<sequence length="73" mass="8607">MRRRRMQEYKMAQQFTQPADKVCTIKVIYCTRIRYQLGYNAGPYSVIHTQQHVVCPLRSVFPCHGSFPSLLEE</sequence>
<accession>A0AAJ0MUZ1</accession>
<evidence type="ECO:0000313" key="2">
    <source>
        <dbReference type="Proteomes" id="UP001285908"/>
    </source>
</evidence>
<organism evidence="1 2">
    <name type="scientific">Neurospora hispaniola</name>
    <dbReference type="NCBI Taxonomy" id="588809"/>
    <lineage>
        <taxon>Eukaryota</taxon>
        <taxon>Fungi</taxon>
        <taxon>Dikarya</taxon>
        <taxon>Ascomycota</taxon>
        <taxon>Pezizomycotina</taxon>
        <taxon>Sordariomycetes</taxon>
        <taxon>Sordariomycetidae</taxon>
        <taxon>Sordariales</taxon>
        <taxon>Sordariaceae</taxon>
        <taxon>Neurospora</taxon>
    </lineage>
</organism>
<dbReference type="RefSeq" id="XP_062696814.1">
    <property type="nucleotide sequence ID" value="XM_062831769.1"/>
</dbReference>
<evidence type="ECO:0000313" key="1">
    <source>
        <dbReference type="EMBL" id="KAK3499181.1"/>
    </source>
</evidence>
<dbReference type="Proteomes" id="UP001285908">
    <property type="component" value="Unassembled WGS sequence"/>
</dbReference>
<dbReference type="GeneID" id="87869391"/>